<proteinExistence type="predicted"/>
<protein>
    <recommendedName>
        <fullName evidence="5">DUF983 domain-containing protein</fullName>
    </recommendedName>
</protein>
<evidence type="ECO:0008006" key="5">
    <source>
        <dbReference type="Google" id="ProtNLM"/>
    </source>
</evidence>
<dbReference type="Proteomes" id="UP000036464">
    <property type="component" value="Unassembled WGS sequence"/>
</dbReference>
<evidence type="ECO:0000256" key="2">
    <source>
        <dbReference type="SAM" id="Phobius"/>
    </source>
</evidence>
<name>A0ABR5FA87_9MYCO</name>
<accession>A0ABR5FA87</accession>
<reference evidence="3 4" key="1">
    <citation type="submission" date="2015-05" db="EMBL/GenBank/DDBJ databases">
        <title>Genome sequence of Mycobacterium heraklionense Davo strain.</title>
        <authorList>
            <person name="Greninger A.L."/>
            <person name="Cunningham G."/>
            <person name="Miller S."/>
        </authorList>
    </citation>
    <scope>NUCLEOTIDE SEQUENCE [LARGE SCALE GENOMIC DNA]</scope>
    <source>
        <strain evidence="3 4">Davo</strain>
    </source>
</reference>
<dbReference type="EMBL" id="LDPO01000027">
    <property type="protein sequence ID" value="KLO25921.1"/>
    <property type="molecule type" value="Genomic_DNA"/>
</dbReference>
<evidence type="ECO:0000256" key="1">
    <source>
        <dbReference type="SAM" id="MobiDB-lite"/>
    </source>
</evidence>
<keyword evidence="2" id="KW-0812">Transmembrane</keyword>
<keyword evidence="2" id="KW-0472">Membrane</keyword>
<gene>
    <name evidence="3" type="ORF">ABW16_21695</name>
</gene>
<keyword evidence="4" id="KW-1185">Reference proteome</keyword>
<feature type="transmembrane region" description="Helical" evidence="2">
    <location>
        <begin position="29"/>
        <end position="62"/>
    </location>
</feature>
<feature type="region of interest" description="Disordered" evidence="1">
    <location>
        <begin position="97"/>
        <end position="137"/>
    </location>
</feature>
<dbReference type="RefSeq" id="WP_047321259.1">
    <property type="nucleotide sequence ID" value="NZ_LDPO01000027.1"/>
</dbReference>
<evidence type="ECO:0000313" key="4">
    <source>
        <dbReference type="Proteomes" id="UP000036464"/>
    </source>
</evidence>
<evidence type="ECO:0000313" key="3">
    <source>
        <dbReference type="EMBL" id="KLO25921.1"/>
    </source>
</evidence>
<keyword evidence="2" id="KW-1133">Transmembrane helix</keyword>
<sequence length="137" mass="15208">MATYTCLRCGLESHCSHGTWADRHPAAAVTFATLVSVLSLAIIVDHPWLLAVMALGAVVYVVDREHRRRRALAARADWEHQRIMVLPSAIPSLPRGLALPARPPRDSASGHALRPARRRAADHWSWTEPMRARSGRP</sequence>
<comment type="caution">
    <text evidence="3">The sequence shown here is derived from an EMBL/GenBank/DDBJ whole genome shotgun (WGS) entry which is preliminary data.</text>
</comment>
<organism evidence="3 4">
    <name type="scientific">Mycolicibacter heraklionensis</name>
    <dbReference type="NCBI Taxonomy" id="512402"/>
    <lineage>
        <taxon>Bacteria</taxon>
        <taxon>Bacillati</taxon>
        <taxon>Actinomycetota</taxon>
        <taxon>Actinomycetes</taxon>
        <taxon>Mycobacteriales</taxon>
        <taxon>Mycobacteriaceae</taxon>
        <taxon>Mycolicibacter</taxon>
    </lineage>
</organism>